<feature type="domain" description="FAD/NAD(P)-binding" evidence="2">
    <location>
        <begin position="200"/>
        <end position="377"/>
    </location>
</feature>
<gene>
    <name evidence="3" type="ORF">BGW36DRAFT_419911</name>
</gene>
<dbReference type="InterPro" id="IPR050982">
    <property type="entry name" value="Auxin_biosynth/cation_transpt"/>
</dbReference>
<dbReference type="InterPro" id="IPR023753">
    <property type="entry name" value="FAD/NAD-binding_dom"/>
</dbReference>
<accession>A0AAD4PWF7</accession>
<dbReference type="GeneID" id="70249768"/>
<evidence type="ECO:0000313" key="3">
    <source>
        <dbReference type="EMBL" id="KAH8691479.1"/>
    </source>
</evidence>
<dbReference type="InterPro" id="IPR036188">
    <property type="entry name" value="FAD/NAD-bd_sf"/>
</dbReference>
<keyword evidence="1" id="KW-0560">Oxidoreductase</keyword>
<dbReference type="Pfam" id="PF07992">
    <property type="entry name" value="Pyr_redox_2"/>
    <property type="match status" value="1"/>
</dbReference>
<dbReference type="SUPFAM" id="SSF51905">
    <property type="entry name" value="FAD/NAD(P)-binding domain"/>
    <property type="match status" value="1"/>
</dbReference>
<keyword evidence="3" id="KW-0503">Monooxygenase</keyword>
<dbReference type="Proteomes" id="UP001201262">
    <property type="component" value="Unassembled WGS sequence"/>
</dbReference>
<dbReference type="GO" id="GO:0050660">
    <property type="term" value="F:flavin adenine dinucleotide binding"/>
    <property type="evidence" value="ECO:0007669"/>
    <property type="project" value="TreeGrafter"/>
</dbReference>
<reference evidence="3" key="1">
    <citation type="submission" date="2021-12" db="EMBL/GenBank/DDBJ databases">
        <title>Convergent genome expansion in fungi linked to evolution of root-endophyte symbiosis.</title>
        <authorList>
            <consortium name="DOE Joint Genome Institute"/>
            <person name="Ke Y.-H."/>
            <person name="Bonito G."/>
            <person name="Liao H.-L."/>
            <person name="Looney B."/>
            <person name="Rojas-Flechas A."/>
            <person name="Nash J."/>
            <person name="Hameed K."/>
            <person name="Schadt C."/>
            <person name="Martin F."/>
            <person name="Crous P.W."/>
            <person name="Miettinen O."/>
            <person name="Magnuson J.K."/>
            <person name="Labbe J."/>
            <person name="Jacobson D."/>
            <person name="Doktycz M.J."/>
            <person name="Veneault-Fourrey C."/>
            <person name="Kuo A."/>
            <person name="Mondo S."/>
            <person name="Calhoun S."/>
            <person name="Riley R."/>
            <person name="Ohm R."/>
            <person name="LaButti K."/>
            <person name="Andreopoulos B."/>
            <person name="Pangilinan J."/>
            <person name="Nolan M."/>
            <person name="Tritt A."/>
            <person name="Clum A."/>
            <person name="Lipzen A."/>
            <person name="Daum C."/>
            <person name="Barry K."/>
            <person name="Grigoriev I.V."/>
            <person name="Vilgalys R."/>
        </authorList>
    </citation>
    <scope>NUCLEOTIDE SEQUENCE</scope>
    <source>
        <strain evidence="3">PMI_201</strain>
    </source>
</reference>
<evidence type="ECO:0000313" key="4">
    <source>
        <dbReference type="Proteomes" id="UP001201262"/>
    </source>
</evidence>
<proteinExistence type="predicted"/>
<evidence type="ECO:0000256" key="1">
    <source>
        <dbReference type="ARBA" id="ARBA00023002"/>
    </source>
</evidence>
<dbReference type="Gene3D" id="3.50.50.60">
    <property type="entry name" value="FAD/NAD(P)-binding domain"/>
    <property type="match status" value="1"/>
</dbReference>
<name>A0AAD4PWF7_9EURO</name>
<evidence type="ECO:0000259" key="2">
    <source>
        <dbReference type="Pfam" id="PF07992"/>
    </source>
</evidence>
<dbReference type="AlphaFoldDB" id="A0AAD4PWF7"/>
<keyword evidence="4" id="KW-1185">Reference proteome</keyword>
<dbReference type="GO" id="GO:0004497">
    <property type="term" value="F:monooxygenase activity"/>
    <property type="evidence" value="ECO:0007669"/>
    <property type="project" value="UniProtKB-KW"/>
</dbReference>
<organism evidence="3 4">
    <name type="scientific">Talaromyces proteolyticus</name>
    <dbReference type="NCBI Taxonomy" id="1131652"/>
    <lineage>
        <taxon>Eukaryota</taxon>
        <taxon>Fungi</taxon>
        <taxon>Dikarya</taxon>
        <taxon>Ascomycota</taxon>
        <taxon>Pezizomycotina</taxon>
        <taxon>Eurotiomycetes</taxon>
        <taxon>Eurotiomycetidae</taxon>
        <taxon>Eurotiales</taxon>
        <taxon>Trichocomaceae</taxon>
        <taxon>Talaromyces</taxon>
        <taxon>Talaromyces sect. Bacilispori</taxon>
    </lineage>
</organism>
<sequence>MERHLPQALPKNVLQTLPCSLPTSRLHESVDVEGIAKHFVQSLACLSSDILSAQPIWRDLFALRGTLRTSYSTHAILRGWSTICRSRQARSGRGFRPNKNTSWLHVGFKFRVAAAPAAECHGFLALVLEEDDQWRICTIRTIFELLVGCADVDTLPEVDDQDRDFANRTTHVDEHNITNSAHKPTSIRNGTCHTSQSTYYDAIVAGAGQAGLSTAGRLQTLGVNYLVLESHSKAGENCAVRYESAKLHTPRDYNQLPFGRIFPSSYPEYLGKHDILRGYKDFIHKYVTRAGREEMITCRHLVVAVGSGGQIPIMPIFPNREDFQGEVLHSVDYSSAEAWAGKRAIVVGTANTAHDVSSDMVDAGLKLITMVQRSRTYVIPAEYFKVISDRTYNGTVRIDDADREQYSQPPAISRLLGIMSLHAMASKEPERFDALEKVGFRVERYGDISYQIIEKMGGHYIDVGCSEKISKGLIKIKPDALIPPDVIVFCTGFRGNMRTNVVELFGRDIAAQVDDFWTLDSEGELKGAFKPTSHPRLWYIWGTIGYCRYFSRHVALQIKADLIGTPLPIYNSQRRTGEHC</sequence>
<protein>
    <submittedName>
        <fullName evidence="3">Flavin-containing monooxygenase</fullName>
    </submittedName>
</protein>
<dbReference type="EMBL" id="JAJTJA010000012">
    <property type="protein sequence ID" value="KAH8691479.1"/>
    <property type="molecule type" value="Genomic_DNA"/>
</dbReference>
<dbReference type="PANTHER" id="PTHR43539:SF68">
    <property type="entry name" value="FLAVIN-BINDING MONOOXYGENASE-LIKE PROTEIN (AFU_ORTHOLOGUE AFUA_4G09220)"/>
    <property type="match status" value="1"/>
</dbReference>
<dbReference type="PANTHER" id="PTHR43539">
    <property type="entry name" value="FLAVIN-BINDING MONOOXYGENASE-LIKE PROTEIN (AFU_ORTHOLOGUE AFUA_4G09220)"/>
    <property type="match status" value="1"/>
</dbReference>
<dbReference type="RefSeq" id="XP_046067571.1">
    <property type="nucleotide sequence ID" value="XM_046219481.1"/>
</dbReference>
<comment type="caution">
    <text evidence="3">The sequence shown here is derived from an EMBL/GenBank/DDBJ whole genome shotgun (WGS) entry which is preliminary data.</text>
</comment>